<evidence type="ECO:0000313" key="2">
    <source>
        <dbReference type="Proteomes" id="UP000322000"/>
    </source>
</evidence>
<dbReference type="InParanoid" id="A0A7E5WBJ9"/>
<gene>
    <name evidence="3" type="primary">LOC113500854</name>
</gene>
<organism evidence="2 3">
    <name type="scientific">Trichoplusia ni</name>
    <name type="common">Cabbage looper</name>
    <dbReference type="NCBI Taxonomy" id="7111"/>
    <lineage>
        <taxon>Eukaryota</taxon>
        <taxon>Metazoa</taxon>
        <taxon>Ecdysozoa</taxon>
        <taxon>Arthropoda</taxon>
        <taxon>Hexapoda</taxon>
        <taxon>Insecta</taxon>
        <taxon>Pterygota</taxon>
        <taxon>Neoptera</taxon>
        <taxon>Endopterygota</taxon>
        <taxon>Lepidoptera</taxon>
        <taxon>Glossata</taxon>
        <taxon>Ditrysia</taxon>
        <taxon>Noctuoidea</taxon>
        <taxon>Noctuidae</taxon>
        <taxon>Plusiinae</taxon>
        <taxon>Trichoplusia</taxon>
    </lineage>
</organism>
<keyword evidence="1" id="KW-0732">Signal</keyword>
<accession>A0A7E5WBJ9</accession>
<dbReference type="AlphaFoldDB" id="A0A7E5WBJ9"/>
<dbReference type="KEGG" id="tnl:113500854"/>
<dbReference type="Proteomes" id="UP000322000">
    <property type="component" value="Chromosome 14"/>
</dbReference>
<dbReference type="RefSeq" id="XP_026737556.1">
    <property type="nucleotide sequence ID" value="XM_026881755.1"/>
</dbReference>
<feature type="signal peptide" evidence="1">
    <location>
        <begin position="1"/>
        <end position="20"/>
    </location>
</feature>
<reference evidence="3" key="1">
    <citation type="submission" date="2025-08" db="UniProtKB">
        <authorList>
            <consortium name="RefSeq"/>
        </authorList>
    </citation>
    <scope>IDENTIFICATION</scope>
</reference>
<feature type="chain" id="PRO_5029016805" evidence="1">
    <location>
        <begin position="21"/>
        <end position="202"/>
    </location>
</feature>
<dbReference type="Gene3D" id="2.10.90.10">
    <property type="entry name" value="Cystine-knot cytokines"/>
    <property type="match status" value="1"/>
</dbReference>
<protein>
    <submittedName>
        <fullName evidence="3">Uncharacterized protein LOC113500854</fullName>
    </submittedName>
</protein>
<dbReference type="GeneID" id="113500854"/>
<name>A0A7E5WBJ9_TRINI</name>
<dbReference type="InterPro" id="IPR029034">
    <property type="entry name" value="Cystine-knot_cytokine"/>
</dbReference>
<evidence type="ECO:0000256" key="1">
    <source>
        <dbReference type="SAM" id="SignalP"/>
    </source>
</evidence>
<sequence>MNYLIVPVVLVALHLSHTQAASARMLGELIYKPHFDDYEMPESCEGMSFCFEKGDNYPDDKVAELLKDINFLQVESKDSQDFTIGSRNGFEYDEPDCPSNATEQPIHYILDESDTVRVVVQMPGRFQQIYTTKWCLNEGRITRDTPHFLKSTTLQQFNIECVSTRMNYDFFVLSEDSDNKMEIVQAKGGIPVCCRCRYNAED</sequence>
<proteinExistence type="predicted"/>
<keyword evidence="2" id="KW-1185">Reference proteome</keyword>
<evidence type="ECO:0000313" key="3">
    <source>
        <dbReference type="RefSeq" id="XP_026737556.1"/>
    </source>
</evidence>
<dbReference type="OrthoDB" id="7422779at2759"/>